<accession>A0A2T7PV84</accession>
<feature type="compositionally biased region" description="Basic and acidic residues" evidence="1">
    <location>
        <begin position="1"/>
        <end position="42"/>
    </location>
</feature>
<evidence type="ECO:0000313" key="2">
    <source>
        <dbReference type="EMBL" id="PVD37328.1"/>
    </source>
</evidence>
<feature type="region of interest" description="Disordered" evidence="1">
    <location>
        <begin position="1"/>
        <end position="75"/>
    </location>
</feature>
<name>A0A2T7PV84_POMCA</name>
<protein>
    <submittedName>
        <fullName evidence="2">Uncharacterized protein</fullName>
    </submittedName>
</protein>
<evidence type="ECO:0000256" key="1">
    <source>
        <dbReference type="SAM" id="MobiDB-lite"/>
    </source>
</evidence>
<proteinExistence type="predicted"/>
<sequence length="124" mass="13932">MADRKAELERKKARLEKMRRERKEKELSKKEKGGEDFKESKTSGDSSIDPDELLRQFESTSASPVKSSPISQSSVDTIVTSTSISHTTPRKVRLSVAKVNETKYTSSGKCVIFQGDTDYHSRTC</sequence>
<organism evidence="2 3">
    <name type="scientific">Pomacea canaliculata</name>
    <name type="common">Golden apple snail</name>
    <dbReference type="NCBI Taxonomy" id="400727"/>
    <lineage>
        <taxon>Eukaryota</taxon>
        <taxon>Metazoa</taxon>
        <taxon>Spiralia</taxon>
        <taxon>Lophotrochozoa</taxon>
        <taxon>Mollusca</taxon>
        <taxon>Gastropoda</taxon>
        <taxon>Caenogastropoda</taxon>
        <taxon>Architaenioglossa</taxon>
        <taxon>Ampullarioidea</taxon>
        <taxon>Ampullariidae</taxon>
        <taxon>Pomacea</taxon>
    </lineage>
</organism>
<keyword evidence="3" id="KW-1185">Reference proteome</keyword>
<dbReference type="EMBL" id="PZQS01000002">
    <property type="protein sequence ID" value="PVD37328.1"/>
    <property type="molecule type" value="Genomic_DNA"/>
</dbReference>
<feature type="compositionally biased region" description="Low complexity" evidence="1">
    <location>
        <begin position="59"/>
        <end position="75"/>
    </location>
</feature>
<dbReference type="STRING" id="400727.A0A2T7PV84"/>
<dbReference type="AlphaFoldDB" id="A0A2T7PV84"/>
<dbReference type="Proteomes" id="UP000245119">
    <property type="component" value="Linkage Group LG2"/>
</dbReference>
<gene>
    <name evidence="2" type="ORF">C0Q70_04327</name>
</gene>
<comment type="caution">
    <text evidence="2">The sequence shown here is derived from an EMBL/GenBank/DDBJ whole genome shotgun (WGS) entry which is preliminary data.</text>
</comment>
<evidence type="ECO:0000313" key="3">
    <source>
        <dbReference type="Proteomes" id="UP000245119"/>
    </source>
</evidence>
<reference evidence="2 3" key="1">
    <citation type="submission" date="2018-04" db="EMBL/GenBank/DDBJ databases">
        <title>The genome of golden apple snail Pomacea canaliculata provides insight into stress tolerance and invasive adaptation.</title>
        <authorList>
            <person name="Liu C."/>
            <person name="Liu B."/>
            <person name="Ren Y."/>
            <person name="Zhang Y."/>
            <person name="Wang H."/>
            <person name="Li S."/>
            <person name="Jiang F."/>
            <person name="Yin L."/>
            <person name="Zhang G."/>
            <person name="Qian W."/>
            <person name="Fan W."/>
        </authorList>
    </citation>
    <scope>NUCLEOTIDE SEQUENCE [LARGE SCALE GENOMIC DNA]</scope>
    <source>
        <strain evidence="2">SZHN2017</strain>
        <tissue evidence="2">Muscle</tissue>
    </source>
</reference>